<dbReference type="AlphaFoldDB" id="A0A4R1LBS3"/>
<feature type="domain" description="HTH lysR-type" evidence="5">
    <location>
        <begin position="5"/>
        <end position="62"/>
    </location>
</feature>
<evidence type="ECO:0000313" key="6">
    <source>
        <dbReference type="EMBL" id="TCK75928.1"/>
    </source>
</evidence>
<dbReference type="PANTHER" id="PTHR30346">
    <property type="entry name" value="TRANSCRIPTIONAL DUAL REGULATOR HCAR-RELATED"/>
    <property type="match status" value="1"/>
</dbReference>
<dbReference type="PRINTS" id="PR00039">
    <property type="entry name" value="HTHLYSR"/>
</dbReference>
<dbReference type="Proteomes" id="UP000295210">
    <property type="component" value="Unassembled WGS sequence"/>
</dbReference>
<dbReference type="PROSITE" id="PS50931">
    <property type="entry name" value="HTH_LYSR"/>
    <property type="match status" value="1"/>
</dbReference>
<dbReference type="InterPro" id="IPR036390">
    <property type="entry name" value="WH_DNA-bd_sf"/>
</dbReference>
<dbReference type="EMBL" id="SMGK01000001">
    <property type="protein sequence ID" value="TCK75928.1"/>
    <property type="molecule type" value="Genomic_DNA"/>
</dbReference>
<dbReference type="InterPro" id="IPR000847">
    <property type="entry name" value="LysR_HTH_N"/>
</dbReference>
<dbReference type="Pfam" id="PF03466">
    <property type="entry name" value="LysR_substrate"/>
    <property type="match status" value="1"/>
</dbReference>
<dbReference type="GO" id="GO:0032993">
    <property type="term" value="C:protein-DNA complex"/>
    <property type="evidence" value="ECO:0007669"/>
    <property type="project" value="TreeGrafter"/>
</dbReference>
<evidence type="ECO:0000256" key="3">
    <source>
        <dbReference type="ARBA" id="ARBA00023125"/>
    </source>
</evidence>
<dbReference type="SUPFAM" id="SSF53850">
    <property type="entry name" value="Periplasmic binding protein-like II"/>
    <property type="match status" value="1"/>
</dbReference>
<proteinExistence type="inferred from homology"/>
<keyword evidence="2" id="KW-0805">Transcription regulation</keyword>
<dbReference type="GO" id="GO:0003700">
    <property type="term" value="F:DNA-binding transcription factor activity"/>
    <property type="evidence" value="ECO:0007669"/>
    <property type="project" value="InterPro"/>
</dbReference>
<gene>
    <name evidence="6" type="ORF">C7378_0930</name>
</gene>
<dbReference type="OrthoDB" id="113093at2"/>
<keyword evidence="4" id="KW-0804">Transcription</keyword>
<evidence type="ECO:0000256" key="2">
    <source>
        <dbReference type="ARBA" id="ARBA00023015"/>
    </source>
</evidence>
<evidence type="ECO:0000259" key="5">
    <source>
        <dbReference type="PROSITE" id="PS50931"/>
    </source>
</evidence>
<dbReference type="Pfam" id="PF00126">
    <property type="entry name" value="HTH_1"/>
    <property type="match status" value="1"/>
</dbReference>
<accession>A0A4R1LBS3</accession>
<reference evidence="6 7" key="1">
    <citation type="submission" date="2019-03" db="EMBL/GenBank/DDBJ databases">
        <title>Genomic Encyclopedia of Type Strains, Phase IV (KMG-IV): sequencing the most valuable type-strain genomes for metagenomic binning, comparative biology and taxonomic classification.</title>
        <authorList>
            <person name="Goeker M."/>
        </authorList>
    </citation>
    <scope>NUCLEOTIDE SEQUENCE [LARGE SCALE GENOMIC DNA]</scope>
    <source>
        <strain evidence="6 7">DSM 103428</strain>
    </source>
</reference>
<dbReference type="FunFam" id="1.10.10.10:FF:000001">
    <property type="entry name" value="LysR family transcriptional regulator"/>
    <property type="match status" value="1"/>
</dbReference>
<dbReference type="SUPFAM" id="SSF46785">
    <property type="entry name" value="Winged helix' DNA-binding domain"/>
    <property type="match status" value="1"/>
</dbReference>
<protein>
    <submittedName>
        <fullName evidence="6">DNA-binding transcriptional LysR family regulator</fullName>
    </submittedName>
</protein>
<dbReference type="Gene3D" id="3.40.190.10">
    <property type="entry name" value="Periplasmic binding protein-like II"/>
    <property type="match status" value="2"/>
</dbReference>
<evidence type="ECO:0000313" key="7">
    <source>
        <dbReference type="Proteomes" id="UP000295210"/>
    </source>
</evidence>
<evidence type="ECO:0000256" key="1">
    <source>
        <dbReference type="ARBA" id="ARBA00009437"/>
    </source>
</evidence>
<sequence>MFDLVEFRHLKYIAAIAETLNFTRAAERLFLAQPSLSKQIKDLEDGIGIQIFVRHHDGVHVTAAGQMIVSYAIEAVKSRNEIIQAARAVHCGEIPPLRIGFSCFVQQEILRSLSDAYASLFPGCPMQFSGGDPAQLLRRMEEKSLDAAVLPLPISGDQWTVESVASAPLVVCMRADDPLARQMEIQPLVLAKRLKIFRNPEAHPEAHTRLMEMLGEIGITPEVSCLATTPTDIQWMVQSGSGVALIDQKTPLDSSLATRPIANVNWSADTAFVHPVWAEHPALPILIRHFRKANGIKPAKHTPRKKQTNYLQLTLLA</sequence>
<dbReference type="CDD" id="cd05466">
    <property type="entry name" value="PBP2_LTTR_substrate"/>
    <property type="match status" value="1"/>
</dbReference>
<dbReference type="GO" id="GO:0003677">
    <property type="term" value="F:DNA binding"/>
    <property type="evidence" value="ECO:0007669"/>
    <property type="project" value="UniProtKB-KW"/>
</dbReference>
<dbReference type="PANTHER" id="PTHR30346:SF28">
    <property type="entry name" value="HTH-TYPE TRANSCRIPTIONAL REGULATOR CYNR"/>
    <property type="match status" value="1"/>
</dbReference>
<dbReference type="Gene3D" id="1.10.10.10">
    <property type="entry name" value="Winged helix-like DNA-binding domain superfamily/Winged helix DNA-binding domain"/>
    <property type="match status" value="1"/>
</dbReference>
<organism evidence="6 7">
    <name type="scientific">Acidipila rosea</name>
    <dbReference type="NCBI Taxonomy" id="768535"/>
    <lineage>
        <taxon>Bacteria</taxon>
        <taxon>Pseudomonadati</taxon>
        <taxon>Acidobacteriota</taxon>
        <taxon>Terriglobia</taxon>
        <taxon>Terriglobales</taxon>
        <taxon>Acidobacteriaceae</taxon>
        <taxon>Acidipila</taxon>
    </lineage>
</organism>
<comment type="similarity">
    <text evidence="1">Belongs to the LysR transcriptional regulatory family.</text>
</comment>
<dbReference type="RefSeq" id="WP_131992290.1">
    <property type="nucleotide sequence ID" value="NZ_SMGK01000001.1"/>
</dbReference>
<keyword evidence="7" id="KW-1185">Reference proteome</keyword>
<dbReference type="InterPro" id="IPR036388">
    <property type="entry name" value="WH-like_DNA-bd_sf"/>
</dbReference>
<dbReference type="InterPro" id="IPR005119">
    <property type="entry name" value="LysR_subst-bd"/>
</dbReference>
<keyword evidence="3 6" id="KW-0238">DNA-binding</keyword>
<comment type="caution">
    <text evidence="6">The sequence shown here is derived from an EMBL/GenBank/DDBJ whole genome shotgun (WGS) entry which is preliminary data.</text>
</comment>
<name>A0A4R1LBS3_9BACT</name>
<evidence type="ECO:0000256" key="4">
    <source>
        <dbReference type="ARBA" id="ARBA00023163"/>
    </source>
</evidence>